<dbReference type="InterPro" id="IPR027417">
    <property type="entry name" value="P-loop_NTPase"/>
</dbReference>
<feature type="coiled-coil region" evidence="1">
    <location>
        <begin position="177"/>
        <end position="211"/>
    </location>
</feature>
<dbReference type="SUPFAM" id="SSF52540">
    <property type="entry name" value="P-loop containing nucleoside triphosphate hydrolases"/>
    <property type="match status" value="1"/>
</dbReference>
<dbReference type="PANTHER" id="PTHR32114:SF2">
    <property type="entry name" value="ABC TRANSPORTER ABCH.3"/>
    <property type="match status" value="1"/>
</dbReference>
<gene>
    <name evidence="2" type="ORF">LCGC14_2797900</name>
</gene>
<accession>A0A0F8YNP9</accession>
<feature type="non-terminal residue" evidence="2">
    <location>
        <position position="305"/>
    </location>
</feature>
<dbReference type="AlphaFoldDB" id="A0A0F8YNP9"/>
<dbReference type="SUPFAM" id="SSF75712">
    <property type="entry name" value="Rad50 coiled-coil Zn hook"/>
    <property type="match status" value="1"/>
</dbReference>
<feature type="coiled-coil region" evidence="1">
    <location>
        <begin position="241"/>
        <end position="278"/>
    </location>
</feature>
<protein>
    <recommendedName>
        <fullName evidence="3">Zinc-hook domain-containing protein</fullName>
    </recommendedName>
</protein>
<evidence type="ECO:0000313" key="2">
    <source>
        <dbReference type="EMBL" id="KKK82987.1"/>
    </source>
</evidence>
<evidence type="ECO:0008006" key="3">
    <source>
        <dbReference type="Google" id="ProtNLM"/>
    </source>
</evidence>
<evidence type="ECO:0000256" key="1">
    <source>
        <dbReference type="SAM" id="Coils"/>
    </source>
</evidence>
<reference evidence="2" key="1">
    <citation type="journal article" date="2015" name="Nature">
        <title>Complex archaea that bridge the gap between prokaryotes and eukaryotes.</title>
        <authorList>
            <person name="Spang A."/>
            <person name="Saw J.H."/>
            <person name="Jorgensen S.L."/>
            <person name="Zaremba-Niedzwiedzka K."/>
            <person name="Martijn J."/>
            <person name="Lind A.E."/>
            <person name="van Eijk R."/>
            <person name="Schleper C."/>
            <person name="Guy L."/>
            <person name="Ettema T.J."/>
        </authorList>
    </citation>
    <scope>NUCLEOTIDE SEQUENCE</scope>
</reference>
<dbReference type="EMBL" id="LAZR01052429">
    <property type="protein sequence ID" value="KKK82987.1"/>
    <property type="molecule type" value="Genomic_DNA"/>
</dbReference>
<name>A0A0F8YNP9_9ZZZZ</name>
<dbReference type="PANTHER" id="PTHR32114">
    <property type="entry name" value="ABC TRANSPORTER ABCH.3"/>
    <property type="match status" value="1"/>
</dbReference>
<organism evidence="2">
    <name type="scientific">marine sediment metagenome</name>
    <dbReference type="NCBI Taxonomy" id="412755"/>
    <lineage>
        <taxon>unclassified sequences</taxon>
        <taxon>metagenomes</taxon>
        <taxon>ecological metagenomes</taxon>
    </lineage>
</organism>
<feature type="coiled-coil region" evidence="1">
    <location>
        <begin position="80"/>
        <end position="121"/>
    </location>
</feature>
<comment type="caution">
    <text evidence="2">The sequence shown here is derived from an EMBL/GenBank/DDBJ whole genome shotgun (WGS) entry which is preliminary data.</text>
</comment>
<proteinExistence type="predicted"/>
<keyword evidence="1" id="KW-0175">Coiled coil</keyword>
<sequence length="305" mass="35370">MTKEIESKIGLDFEKLKIASIVQQGELNAIIKAKPKEFKELLNAIIGIDKLDTASELMKIIQRNFREEIQKKLGYDDTHIEILKNELKSLESEIENAEPLKNELETKKKEFEKELTLLQDKLEKESPKESKLRELEERKDDLIKYAREAILSIKNEIAENERKIRDCEGCFDHVEAKKGTERQLEELGMKMESITKKIQQNSLHIERLKEQQALASKLKLKNDKCPVCDSEVDHLNPLFQVEHLIQEMSILSKEIKNLEKEEELAQDQKNNISRKFEQAIIAESTLQAHSIKNSKELASNFSDFA</sequence>
<dbReference type="Gene3D" id="3.40.50.300">
    <property type="entry name" value="P-loop containing nucleotide triphosphate hydrolases"/>
    <property type="match status" value="1"/>
</dbReference>